<feature type="compositionally biased region" description="Polar residues" evidence="1">
    <location>
        <begin position="712"/>
        <end position="725"/>
    </location>
</feature>
<feature type="compositionally biased region" description="Polar residues" evidence="1">
    <location>
        <begin position="572"/>
        <end position="589"/>
    </location>
</feature>
<feature type="compositionally biased region" description="Low complexity" evidence="1">
    <location>
        <begin position="680"/>
        <end position="698"/>
    </location>
</feature>
<feature type="compositionally biased region" description="Basic residues" evidence="1">
    <location>
        <begin position="532"/>
        <end position="541"/>
    </location>
</feature>
<dbReference type="Proteomes" id="UP000271241">
    <property type="component" value="Unassembled WGS sequence"/>
</dbReference>
<evidence type="ECO:0000313" key="3">
    <source>
        <dbReference type="EMBL" id="RKP05024.1"/>
    </source>
</evidence>
<dbReference type="PANTHER" id="PTHR15319:SF1">
    <property type="entry name" value="TATA BOX-BINDING PROTEIN-ASSOCIATED FACTOR RNA POLYMERASE I SUBUNIT C"/>
    <property type="match status" value="1"/>
</dbReference>
<dbReference type="PANTHER" id="PTHR15319">
    <property type="entry name" value="TATA BOX-BINDING PROTEIN ASSOCIATED FACTOR RNA POLYMERASE I SUBUNIT C"/>
    <property type="match status" value="1"/>
</dbReference>
<feature type="compositionally biased region" description="Basic residues" evidence="1">
    <location>
        <begin position="730"/>
        <end position="741"/>
    </location>
</feature>
<evidence type="ECO:0000256" key="1">
    <source>
        <dbReference type="SAM" id="MobiDB-lite"/>
    </source>
</evidence>
<gene>
    <name evidence="3" type="ORF">THASP1DRAFT_33152</name>
</gene>
<feature type="region of interest" description="Disordered" evidence="1">
    <location>
        <begin position="475"/>
        <end position="516"/>
    </location>
</feature>
<evidence type="ECO:0000313" key="4">
    <source>
        <dbReference type="Proteomes" id="UP000271241"/>
    </source>
</evidence>
<keyword evidence="4" id="KW-1185">Reference proteome</keyword>
<feature type="chain" id="PRO_5020902571" evidence="2">
    <location>
        <begin position="27"/>
        <end position="741"/>
    </location>
</feature>
<dbReference type="EMBL" id="KZ993310">
    <property type="protein sequence ID" value="RKP05024.1"/>
    <property type="molecule type" value="Genomic_DNA"/>
</dbReference>
<dbReference type="OrthoDB" id="2382881at2759"/>
<reference evidence="4" key="1">
    <citation type="journal article" date="2018" name="Nat. Microbiol.">
        <title>Leveraging single-cell genomics to expand the fungal tree of life.</title>
        <authorList>
            <person name="Ahrendt S.R."/>
            <person name="Quandt C.A."/>
            <person name="Ciobanu D."/>
            <person name="Clum A."/>
            <person name="Salamov A."/>
            <person name="Andreopoulos B."/>
            <person name="Cheng J.F."/>
            <person name="Woyke T."/>
            <person name="Pelin A."/>
            <person name="Henrissat B."/>
            <person name="Reynolds N.K."/>
            <person name="Benny G.L."/>
            <person name="Smith M.E."/>
            <person name="James T.Y."/>
            <person name="Grigoriev I.V."/>
        </authorList>
    </citation>
    <scope>NUCLEOTIDE SEQUENCE [LARGE SCALE GENOMIC DNA]</scope>
    <source>
        <strain evidence="4">RSA 1356</strain>
    </source>
</reference>
<feature type="region of interest" description="Disordered" evidence="1">
    <location>
        <begin position="528"/>
        <end position="559"/>
    </location>
</feature>
<feature type="region of interest" description="Disordered" evidence="1">
    <location>
        <begin position="570"/>
        <end position="589"/>
    </location>
</feature>
<feature type="signal peptide" evidence="2">
    <location>
        <begin position="1"/>
        <end position="26"/>
    </location>
</feature>
<dbReference type="GO" id="GO:0001164">
    <property type="term" value="F:RNA polymerase I core promoter sequence-specific DNA binding"/>
    <property type="evidence" value="ECO:0007669"/>
    <property type="project" value="TreeGrafter"/>
</dbReference>
<feature type="compositionally biased region" description="Low complexity" evidence="1">
    <location>
        <begin position="658"/>
        <end position="670"/>
    </location>
</feature>
<feature type="region of interest" description="Disordered" evidence="1">
    <location>
        <begin position="253"/>
        <end position="284"/>
    </location>
</feature>
<dbReference type="AlphaFoldDB" id="A0A4P9XH88"/>
<accession>A0A4P9XH88</accession>
<feature type="compositionally biased region" description="Polar residues" evidence="1">
    <location>
        <begin position="491"/>
        <end position="516"/>
    </location>
</feature>
<feature type="region of interest" description="Disordered" evidence="1">
    <location>
        <begin position="37"/>
        <end position="75"/>
    </location>
</feature>
<proteinExistence type="predicted"/>
<dbReference type="GO" id="GO:0001650">
    <property type="term" value="C:fibrillar center"/>
    <property type="evidence" value="ECO:0007669"/>
    <property type="project" value="TreeGrafter"/>
</dbReference>
<protein>
    <submittedName>
        <fullName evidence="3">Uncharacterized protein</fullName>
    </submittedName>
</protein>
<sequence length="741" mass="80151">MGSAKVCASSHTLLLVGTIELLAVRGRKSLTLLNVYQNDGNTDSTNEDEDTTDDGEHQRGPVFRGPAGKHENQHQAAPLAVDVVDRLQFRDGTRGIAFNPHIHGEAVIASSKSLFRWDEAQGNAGVNALYHFPQSSTGASNRHERIRCQFGSHPRVVWLSNRRGLVSLDMRSVNVLARPSFSLDDGEASVDLLLPANRPFQLALATTSRVCLLDERFASRPVVCWDERHQSTVVPEWGALHLAAVQAARGKDDGALESGVHQPANDTRDPSVDVVPAQSTAGQDSHTLYQLQRTFDRVRQAVANFLVNPQDFHTGFDALTQQELSRILCECKDGAVGPSTMNEMLLAAIDSSKAEIADDQIIEAASAVARQNARYRLSSIPRLDWSTDKDESTDESTDAGKASTDTLGFKTQQLLVSHLQALFTTSARTGSTASSHDTVQLVGRLANNLWLAGNTLQRYSIANPAHDGRRQAFEASQNRELAANKADRRGSTANESDSQMDTFLWNTPGNDLQDSQDWTGTALATQEYLQQQHRKAAHRTPRKEIPSTQQDGDKTPSWTDKDVACLKHLRPTISSTQGHTQSKSSQSRSYGAVSAVAVSLLRTWQPSRPDTLLSVYRTDGGAAPASVAGRTTKPSQLATAASVIATQPHTQPPRLQFSQSQATIASAATSRPRTEPSGDQSQLLPSLAASAPLSQHSPRVIKSIGGDRAASQIASSSPLGTSRIASSLGAKRRKKPRTSGF</sequence>
<feature type="region of interest" description="Disordered" evidence="1">
    <location>
        <begin position="647"/>
        <end position="741"/>
    </location>
</feature>
<organism evidence="3 4">
    <name type="scientific">Thamnocephalis sphaerospora</name>
    <dbReference type="NCBI Taxonomy" id="78915"/>
    <lineage>
        <taxon>Eukaryota</taxon>
        <taxon>Fungi</taxon>
        <taxon>Fungi incertae sedis</taxon>
        <taxon>Zoopagomycota</taxon>
        <taxon>Zoopagomycotina</taxon>
        <taxon>Zoopagomycetes</taxon>
        <taxon>Zoopagales</taxon>
        <taxon>Sigmoideomycetaceae</taxon>
        <taxon>Thamnocephalis</taxon>
    </lineage>
</organism>
<keyword evidence="2" id="KW-0732">Signal</keyword>
<dbReference type="InterPro" id="IPR038801">
    <property type="entry name" value="TAF1C"/>
</dbReference>
<name>A0A4P9XH88_9FUNG</name>
<evidence type="ECO:0000256" key="2">
    <source>
        <dbReference type="SAM" id="SignalP"/>
    </source>
</evidence>